<keyword evidence="1" id="KW-1133">Transmembrane helix</keyword>
<evidence type="ECO:0000313" key="3">
    <source>
        <dbReference type="EMBL" id="NYE42400.1"/>
    </source>
</evidence>
<evidence type="ECO:0000256" key="1">
    <source>
        <dbReference type="SAM" id="Phobius"/>
    </source>
</evidence>
<organism evidence="2 4">
    <name type="scientific">Streptomyces fulvorobeus</name>
    <dbReference type="NCBI Taxonomy" id="284028"/>
    <lineage>
        <taxon>Bacteria</taxon>
        <taxon>Bacillati</taxon>
        <taxon>Actinomycetota</taxon>
        <taxon>Actinomycetes</taxon>
        <taxon>Kitasatosporales</taxon>
        <taxon>Streptomycetaceae</taxon>
        <taxon>Streptomyces</taxon>
    </lineage>
</organism>
<evidence type="ECO:0008006" key="6">
    <source>
        <dbReference type="Google" id="ProtNLM"/>
    </source>
</evidence>
<keyword evidence="4" id="KW-1185">Reference proteome</keyword>
<name>A0A7J0C8J6_9ACTN</name>
<evidence type="ECO:0000313" key="2">
    <source>
        <dbReference type="EMBL" id="GFM98799.1"/>
    </source>
</evidence>
<dbReference type="Proteomes" id="UP000498980">
    <property type="component" value="Unassembled WGS sequence"/>
</dbReference>
<evidence type="ECO:0000313" key="5">
    <source>
        <dbReference type="Proteomes" id="UP000530403"/>
    </source>
</evidence>
<feature type="transmembrane region" description="Helical" evidence="1">
    <location>
        <begin position="55"/>
        <end position="73"/>
    </location>
</feature>
<accession>A0A7J0C8J6</accession>
<reference evidence="2 4" key="1">
    <citation type="submission" date="2020-05" db="EMBL/GenBank/DDBJ databases">
        <title>Whole genome shotgun sequence of Streptomyces fulvorobeus NBRC 15897.</title>
        <authorList>
            <person name="Komaki H."/>
            <person name="Tamura T."/>
        </authorList>
    </citation>
    <scope>NUCLEOTIDE SEQUENCE [LARGE SCALE GENOMIC DNA]</scope>
    <source>
        <strain evidence="2 4">NBRC 15897</strain>
    </source>
</reference>
<comment type="caution">
    <text evidence="2">The sequence shown here is derived from an EMBL/GenBank/DDBJ whole genome shotgun (WGS) entry which is preliminary data.</text>
</comment>
<gene>
    <name evidence="3" type="ORF">HEB29_003411</name>
    <name evidence="2" type="ORF">Sfulv_36100</name>
</gene>
<reference evidence="3 5" key="2">
    <citation type="submission" date="2020-07" db="EMBL/GenBank/DDBJ databases">
        <title>Sequencing the genomes of 1000 actinobacteria strains.</title>
        <authorList>
            <person name="Klenk H.-P."/>
        </authorList>
    </citation>
    <scope>NUCLEOTIDE SEQUENCE [LARGE SCALE GENOMIC DNA]</scope>
    <source>
        <strain evidence="3 5">DSM 41455</strain>
    </source>
</reference>
<dbReference type="EMBL" id="JACCCF010000001">
    <property type="protein sequence ID" value="NYE42400.1"/>
    <property type="molecule type" value="Genomic_DNA"/>
</dbReference>
<proteinExistence type="predicted"/>
<dbReference type="EMBL" id="BLWC01000001">
    <property type="protein sequence ID" value="GFM98799.1"/>
    <property type="molecule type" value="Genomic_DNA"/>
</dbReference>
<keyword evidence="1" id="KW-0472">Membrane</keyword>
<evidence type="ECO:0000313" key="4">
    <source>
        <dbReference type="Proteomes" id="UP000498980"/>
    </source>
</evidence>
<dbReference type="Proteomes" id="UP000530403">
    <property type="component" value="Unassembled WGS sequence"/>
</dbReference>
<protein>
    <recommendedName>
        <fullName evidence="6">MFS transporter</fullName>
    </recommendedName>
</protein>
<dbReference type="AlphaFoldDB" id="A0A7J0C8J6"/>
<keyword evidence="1" id="KW-0812">Transmembrane</keyword>
<sequence>MTSSVRSGEQGIASGADNALREVGGALGVAVPASVFAARGGYESPQAFSEGTVPALRIGAGAVALAALVALMIPVRRAAEAPAPGPEAAGDRTPVAV</sequence>